<reference evidence="6" key="1">
    <citation type="journal article" date="2020" name="Phytopathology">
        <title>Genome sequence and comparative analysis of Colletotrichum gloeosporioides isolated from Liriodendron leaves.</title>
        <authorList>
            <person name="Fu F.F."/>
            <person name="Hao Z."/>
            <person name="Wang P."/>
            <person name="Lu Y."/>
            <person name="Xue L.J."/>
            <person name="Wei G."/>
            <person name="Tian Y."/>
            <person name="Baishi H."/>
            <person name="Xu H."/>
            <person name="Shi J."/>
            <person name="Cheng T."/>
            <person name="Wang G."/>
            <person name="Yi Y."/>
            <person name="Chen J."/>
        </authorList>
    </citation>
    <scope>NUCLEOTIDE SEQUENCE</scope>
    <source>
        <strain evidence="6">Lc1</strain>
    </source>
</reference>
<dbReference type="RefSeq" id="XP_045267138.1">
    <property type="nucleotide sequence ID" value="XM_045415156.1"/>
</dbReference>
<feature type="transmembrane region" description="Helical" evidence="5">
    <location>
        <begin position="162"/>
        <end position="182"/>
    </location>
</feature>
<evidence type="ECO:0000256" key="5">
    <source>
        <dbReference type="SAM" id="Phobius"/>
    </source>
</evidence>
<keyword evidence="3 5" id="KW-1133">Transmembrane helix</keyword>
<dbReference type="GO" id="GO:0016020">
    <property type="term" value="C:membrane"/>
    <property type="evidence" value="ECO:0007669"/>
    <property type="project" value="UniProtKB-SubCell"/>
</dbReference>
<dbReference type="Gene3D" id="1.20.1250.20">
    <property type="entry name" value="MFS general substrate transporter like domains"/>
    <property type="match status" value="1"/>
</dbReference>
<name>A0A8H4FP25_COLGL</name>
<evidence type="ECO:0000313" key="7">
    <source>
        <dbReference type="Proteomes" id="UP000613401"/>
    </source>
</evidence>
<sequence length="184" mass="19989">MQSFRRRFGEFNDQTDKYSLPGWSLSIMAPTPFLGLHLLCLDRREMGPSCRYHSAMRNGDLARVPHLVPITLTRPTMIPLYSEATLTSTSTAASHFKPPLYTGPCSRSVAAIVVIPIYQADTAPGSPRGMFASTIELKIALSTLIASVVILGTKPIDGNAVWLIPIGLQLPIPAIILTFFPAPA</sequence>
<evidence type="ECO:0000256" key="4">
    <source>
        <dbReference type="ARBA" id="ARBA00023136"/>
    </source>
</evidence>
<dbReference type="GeneID" id="69022465"/>
<evidence type="ECO:0000256" key="2">
    <source>
        <dbReference type="ARBA" id="ARBA00022692"/>
    </source>
</evidence>
<keyword evidence="7" id="KW-1185">Reference proteome</keyword>
<evidence type="ECO:0000256" key="3">
    <source>
        <dbReference type="ARBA" id="ARBA00022989"/>
    </source>
</evidence>
<reference evidence="6" key="2">
    <citation type="submission" date="2020-03" db="EMBL/GenBank/DDBJ databases">
        <authorList>
            <person name="Fu F.-F."/>
            <person name="Chen J."/>
        </authorList>
    </citation>
    <scope>NUCLEOTIDE SEQUENCE</scope>
    <source>
        <strain evidence="6">Lc1</strain>
    </source>
</reference>
<accession>A0A8H4FP25</accession>
<keyword evidence="2 5" id="KW-0812">Transmembrane</keyword>
<dbReference type="Pfam" id="PF00083">
    <property type="entry name" value="Sugar_tr"/>
    <property type="match status" value="1"/>
</dbReference>
<protein>
    <submittedName>
        <fullName evidence="6">Uncharacterized protein</fullName>
    </submittedName>
</protein>
<gene>
    <name evidence="6" type="ORF">GCG54_00015361</name>
</gene>
<keyword evidence="4 5" id="KW-0472">Membrane</keyword>
<proteinExistence type="predicted"/>
<dbReference type="Proteomes" id="UP000613401">
    <property type="component" value="Unassembled WGS sequence"/>
</dbReference>
<comment type="subcellular location">
    <subcellularLocation>
        <location evidence="1">Membrane</location>
    </subcellularLocation>
</comment>
<organism evidence="6 7">
    <name type="scientific">Colletotrichum gloeosporioides</name>
    <name type="common">Anthracnose fungus</name>
    <name type="synonym">Glomerella cingulata</name>
    <dbReference type="NCBI Taxonomy" id="474922"/>
    <lineage>
        <taxon>Eukaryota</taxon>
        <taxon>Fungi</taxon>
        <taxon>Dikarya</taxon>
        <taxon>Ascomycota</taxon>
        <taxon>Pezizomycotina</taxon>
        <taxon>Sordariomycetes</taxon>
        <taxon>Hypocreomycetidae</taxon>
        <taxon>Glomerellales</taxon>
        <taxon>Glomerellaceae</taxon>
        <taxon>Colletotrichum</taxon>
        <taxon>Colletotrichum gloeosporioides species complex</taxon>
    </lineage>
</organism>
<dbReference type="EMBL" id="WVTB01000025">
    <property type="protein sequence ID" value="KAF3807979.1"/>
    <property type="molecule type" value="Genomic_DNA"/>
</dbReference>
<dbReference type="InterPro" id="IPR005828">
    <property type="entry name" value="MFS_sugar_transport-like"/>
</dbReference>
<dbReference type="InterPro" id="IPR036259">
    <property type="entry name" value="MFS_trans_sf"/>
</dbReference>
<evidence type="ECO:0000256" key="1">
    <source>
        <dbReference type="ARBA" id="ARBA00004370"/>
    </source>
</evidence>
<dbReference type="GO" id="GO:0022857">
    <property type="term" value="F:transmembrane transporter activity"/>
    <property type="evidence" value="ECO:0007669"/>
    <property type="project" value="InterPro"/>
</dbReference>
<feature type="transmembrane region" description="Helical" evidence="5">
    <location>
        <begin position="137"/>
        <end position="156"/>
    </location>
</feature>
<dbReference type="AlphaFoldDB" id="A0A8H4FP25"/>
<comment type="caution">
    <text evidence="6">The sequence shown here is derived from an EMBL/GenBank/DDBJ whole genome shotgun (WGS) entry which is preliminary data.</text>
</comment>
<evidence type="ECO:0000313" key="6">
    <source>
        <dbReference type="EMBL" id="KAF3807979.1"/>
    </source>
</evidence>